<feature type="compositionally biased region" description="Low complexity" evidence="1">
    <location>
        <begin position="200"/>
        <end position="209"/>
    </location>
</feature>
<sequence>MRIRKNAKLSPLLFTCSSSLLENGSVPVETFQTHICHLNQSPWDVIPFHSNNSIQFDDEHDAFKNNHSFEAFQSVVSMMDTEEVDDNNKPAIENFSTMMIDDNQRGKKVVDKAALRRISSCKEMYNGGSIVGTPVRRGRGRPKKSSGSGSGSNNNNINNNEYYYYSGFGPLWRKRRSDKNGEENDNSSGGGVTIEGGGENSNNNNNSSNNVVVGVDVNVVPCCSEMDIEGLDYVNNDDEEEDDYDDYGDDNGKRRMRKPVKERSLKSLM</sequence>
<reference evidence="2" key="1">
    <citation type="journal article" date="2013" name="Nat. Biotechnol.">
        <title>Draft genome sequence of chickpea (Cicer arietinum) provides a resource for trait improvement.</title>
        <authorList>
            <person name="Varshney R.K."/>
            <person name="Song C."/>
            <person name="Saxena R.K."/>
            <person name="Azam S."/>
            <person name="Yu S."/>
            <person name="Sharpe A.G."/>
            <person name="Cannon S."/>
            <person name="Baek J."/>
            <person name="Rosen B.D."/>
            <person name="Tar'an B."/>
            <person name="Millan T."/>
            <person name="Zhang X."/>
            <person name="Ramsay L.D."/>
            <person name="Iwata A."/>
            <person name="Wang Y."/>
            <person name="Nelson W."/>
            <person name="Farmer A.D."/>
            <person name="Gaur P.M."/>
            <person name="Soderlund C."/>
            <person name="Penmetsa R.V."/>
            <person name="Xu C."/>
            <person name="Bharti A.K."/>
            <person name="He W."/>
            <person name="Winter P."/>
            <person name="Zhao S."/>
            <person name="Hane J.K."/>
            <person name="Carrasquilla-Garcia N."/>
            <person name="Condie J.A."/>
            <person name="Upadhyaya H.D."/>
            <person name="Luo M.C."/>
            <person name="Thudi M."/>
            <person name="Gowda C.L."/>
            <person name="Singh N.P."/>
            <person name="Lichtenzveig J."/>
            <person name="Gali K.K."/>
            <person name="Rubio J."/>
            <person name="Nadarajan N."/>
            <person name="Dolezel J."/>
            <person name="Bansal K.C."/>
            <person name="Xu X."/>
            <person name="Edwards D."/>
            <person name="Zhang G."/>
            <person name="Kahl G."/>
            <person name="Gil J."/>
            <person name="Singh K.B."/>
            <person name="Datta S.K."/>
            <person name="Jackson S.A."/>
            <person name="Wang J."/>
            <person name="Cook D.R."/>
        </authorList>
    </citation>
    <scope>NUCLEOTIDE SEQUENCE [LARGE SCALE GENOMIC DNA]</scope>
    <source>
        <strain evidence="2">cv. CDC Frontier</strain>
    </source>
</reference>
<organism evidence="2 3">
    <name type="scientific">Cicer arietinum</name>
    <name type="common">Chickpea</name>
    <name type="synonym">Garbanzo</name>
    <dbReference type="NCBI Taxonomy" id="3827"/>
    <lineage>
        <taxon>Eukaryota</taxon>
        <taxon>Viridiplantae</taxon>
        <taxon>Streptophyta</taxon>
        <taxon>Embryophyta</taxon>
        <taxon>Tracheophyta</taxon>
        <taxon>Spermatophyta</taxon>
        <taxon>Magnoliopsida</taxon>
        <taxon>eudicotyledons</taxon>
        <taxon>Gunneridae</taxon>
        <taxon>Pentapetalae</taxon>
        <taxon>rosids</taxon>
        <taxon>fabids</taxon>
        <taxon>Fabales</taxon>
        <taxon>Fabaceae</taxon>
        <taxon>Papilionoideae</taxon>
        <taxon>50 kb inversion clade</taxon>
        <taxon>NPAAA clade</taxon>
        <taxon>Hologalegina</taxon>
        <taxon>IRL clade</taxon>
        <taxon>Cicereae</taxon>
        <taxon>Cicer</taxon>
    </lineage>
</organism>
<protein>
    <submittedName>
        <fullName evidence="3">E3 ubiquitin-protein ligase cblA</fullName>
    </submittedName>
</protein>
<feature type="compositionally biased region" description="Basic and acidic residues" evidence="1">
    <location>
        <begin position="259"/>
        <end position="269"/>
    </location>
</feature>
<accession>A0A1S2YW33</accession>
<feature type="compositionally biased region" description="Low complexity" evidence="1">
    <location>
        <begin position="145"/>
        <end position="156"/>
    </location>
</feature>
<feature type="region of interest" description="Disordered" evidence="1">
    <location>
        <begin position="129"/>
        <end position="156"/>
    </location>
</feature>
<feature type="compositionally biased region" description="Gly residues" evidence="1">
    <location>
        <begin position="188"/>
        <end position="199"/>
    </location>
</feature>
<gene>
    <name evidence="3" type="primary">LOC101493472</name>
</gene>
<dbReference type="PANTHER" id="PTHR34680">
    <property type="entry name" value="EXPRESSED PROTEIN"/>
    <property type="match status" value="1"/>
</dbReference>
<name>A0A1S2YW33_CICAR</name>
<dbReference type="AlphaFoldDB" id="A0A1S2YW33"/>
<dbReference type="RefSeq" id="XP_004510827.1">
    <property type="nucleotide sequence ID" value="XM_004510770.3"/>
</dbReference>
<dbReference type="STRING" id="3827.A0A1S2YW33"/>
<evidence type="ECO:0000256" key="1">
    <source>
        <dbReference type="SAM" id="MobiDB-lite"/>
    </source>
</evidence>
<feature type="region of interest" description="Disordered" evidence="1">
    <location>
        <begin position="231"/>
        <end position="269"/>
    </location>
</feature>
<proteinExistence type="predicted"/>
<dbReference type="PaxDb" id="3827-XP_004510827.1"/>
<dbReference type="Proteomes" id="UP000087171">
    <property type="component" value="Chromosome Ca7"/>
</dbReference>
<evidence type="ECO:0000313" key="2">
    <source>
        <dbReference type="Proteomes" id="UP000087171"/>
    </source>
</evidence>
<dbReference type="GeneID" id="101493472"/>
<reference evidence="3" key="2">
    <citation type="submission" date="2025-08" db="UniProtKB">
        <authorList>
            <consortium name="RefSeq"/>
        </authorList>
    </citation>
    <scope>IDENTIFICATION</scope>
    <source>
        <tissue evidence="3">Etiolated seedlings</tissue>
    </source>
</reference>
<keyword evidence="2" id="KW-1185">Reference proteome</keyword>
<evidence type="ECO:0000313" key="3">
    <source>
        <dbReference type="RefSeq" id="XP_004510827.1"/>
    </source>
</evidence>
<dbReference type="KEGG" id="cam:101493472"/>
<feature type="region of interest" description="Disordered" evidence="1">
    <location>
        <begin position="176"/>
        <end position="209"/>
    </location>
</feature>
<feature type="compositionally biased region" description="Acidic residues" evidence="1">
    <location>
        <begin position="231"/>
        <end position="249"/>
    </location>
</feature>
<dbReference type="OrthoDB" id="1927437at2759"/>
<dbReference type="PANTHER" id="PTHR34680:SF3">
    <property type="entry name" value="EXPRESSED PROTEIN"/>
    <property type="match status" value="1"/>
</dbReference>